<dbReference type="Pfam" id="PF07313">
    <property type="entry name" value="AmiA-like"/>
    <property type="match status" value="1"/>
</dbReference>
<dbReference type="EMBL" id="LNQE01000428">
    <property type="protein sequence ID" value="KUG26640.1"/>
    <property type="molecule type" value="Genomic_DNA"/>
</dbReference>
<dbReference type="Gene3D" id="1.10.3670.10">
    <property type="entry name" value="Putative xylanase like domain"/>
    <property type="match status" value="1"/>
</dbReference>
<dbReference type="InterPro" id="IPR038765">
    <property type="entry name" value="Papain-like_cys_pep_sf"/>
</dbReference>
<gene>
    <name evidence="1" type="ORF">ASZ90_003523</name>
</gene>
<comment type="caution">
    <text evidence="1">The sequence shown here is derived from an EMBL/GenBank/DDBJ whole genome shotgun (WGS) entry which is preliminary data.</text>
</comment>
<dbReference type="SUPFAM" id="SSF54001">
    <property type="entry name" value="Cysteine proteinases"/>
    <property type="match status" value="1"/>
</dbReference>
<proteinExistence type="predicted"/>
<protein>
    <submittedName>
        <fullName evidence="1">Putative lipoprotein</fullName>
    </submittedName>
</protein>
<accession>A0A0W8G0F4</accession>
<dbReference type="InterPro" id="IPR010846">
    <property type="entry name" value="AmiA-like"/>
</dbReference>
<name>A0A0W8G0F4_9ZZZZ</name>
<sequence>MVSASIVIAQPIFTNDDVEICNSKFQLALEKELHNKLINEIIIDIGKSFLGLDYEANTLEKGDEEKLIVHLTSLDCYTFLESCLVFARCIQKEDTSFRCYQNELENIRYRNGKLEDYPSRLHYFSDWIYDMNKRGIAEDITKKIGGEPYDNFVNFMSTHPNSYKRLKHNPDFIDAIKATEKEISSREYFFIPQSKIKSVEKKIQSGDIIGITTNIEGLDISHTGIAIRMNDERIHLLHAPNVGKKIEISEKPLAEYIQSKKNQSGIMVVRVLPSL</sequence>
<evidence type="ECO:0000313" key="1">
    <source>
        <dbReference type="EMBL" id="KUG26640.1"/>
    </source>
</evidence>
<dbReference type="AlphaFoldDB" id="A0A0W8G0F4"/>
<dbReference type="Gene3D" id="2.30.260.10">
    <property type="entry name" value="putative xylanase like domain"/>
    <property type="match status" value="1"/>
</dbReference>
<reference evidence="1" key="1">
    <citation type="journal article" date="2015" name="Proc. Natl. Acad. Sci. U.S.A.">
        <title>Networks of energetic and metabolic interactions define dynamics in microbial communities.</title>
        <authorList>
            <person name="Embree M."/>
            <person name="Liu J.K."/>
            <person name="Al-Bassam M.M."/>
            <person name="Zengler K."/>
        </authorList>
    </citation>
    <scope>NUCLEOTIDE SEQUENCE</scope>
</reference>
<organism evidence="1">
    <name type="scientific">hydrocarbon metagenome</name>
    <dbReference type="NCBI Taxonomy" id="938273"/>
    <lineage>
        <taxon>unclassified sequences</taxon>
        <taxon>metagenomes</taxon>
        <taxon>ecological metagenomes</taxon>
    </lineage>
</organism>
<keyword evidence="1" id="KW-0449">Lipoprotein</keyword>